<dbReference type="Proteomes" id="UP001140513">
    <property type="component" value="Unassembled WGS sequence"/>
</dbReference>
<proteinExistence type="predicted"/>
<dbReference type="EMBL" id="JAPEUX010000007">
    <property type="protein sequence ID" value="KAJ4347961.1"/>
    <property type="molecule type" value="Genomic_DNA"/>
</dbReference>
<organism evidence="2 3">
    <name type="scientific">Didymosphaeria variabile</name>
    <dbReference type="NCBI Taxonomy" id="1932322"/>
    <lineage>
        <taxon>Eukaryota</taxon>
        <taxon>Fungi</taxon>
        <taxon>Dikarya</taxon>
        <taxon>Ascomycota</taxon>
        <taxon>Pezizomycotina</taxon>
        <taxon>Dothideomycetes</taxon>
        <taxon>Pleosporomycetidae</taxon>
        <taxon>Pleosporales</taxon>
        <taxon>Massarineae</taxon>
        <taxon>Didymosphaeriaceae</taxon>
        <taxon>Didymosphaeria</taxon>
    </lineage>
</organism>
<dbReference type="AlphaFoldDB" id="A0A9W8XEV2"/>
<feature type="region of interest" description="Disordered" evidence="1">
    <location>
        <begin position="23"/>
        <end position="43"/>
    </location>
</feature>
<feature type="region of interest" description="Disordered" evidence="1">
    <location>
        <begin position="318"/>
        <end position="337"/>
    </location>
</feature>
<feature type="region of interest" description="Disordered" evidence="1">
    <location>
        <begin position="232"/>
        <end position="302"/>
    </location>
</feature>
<gene>
    <name evidence="2" type="ORF">N0V89_009333</name>
</gene>
<evidence type="ECO:0000313" key="2">
    <source>
        <dbReference type="EMBL" id="KAJ4347961.1"/>
    </source>
</evidence>
<evidence type="ECO:0000313" key="3">
    <source>
        <dbReference type="Proteomes" id="UP001140513"/>
    </source>
</evidence>
<name>A0A9W8XEV2_9PLEO</name>
<keyword evidence="3" id="KW-1185">Reference proteome</keyword>
<dbReference type="OrthoDB" id="4161727at2759"/>
<comment type="caution">
    <text evidence="2">The sequence shown here is derived from an EMBL/GenBank/DDBJ whole genome shotgun (WGS) entry which is preliminary data.</text>
</comment>
<feature type="compositionally biased region" description="Polar residues" evidence="1">
    <location>
        <begin position="31"/>
        <end position="40"/>
    </location>
</feature>
<feature type="region of interest" description="Disordered" evidence="1">
    <location>
        <begin position="169"/>
        <end position="200"/>
    </location>
</feature>
<evidence type="ECO:0000256" key="1">
    <source>
        <dbReference type="SAM" id="MobiDB-lite"/>
    </source>
</evidence>
<dbReference type="RefSeq" id="XP_056067349.1">
    <property type="nucleotide sequence ID" value="XM_056218084.1"/>
</dbReference>
<dbReference type="GeneID" id="80912863"/>
<feature type="compositionally biased region" description="Polar residues" evidence="1">
    <location>
        <begin position="234"/>
        <end position="254"/>
    </location>
</feature>
<feature type="compositionally biased region" description="Polar residues" evidence="1">
    <location>
        <begin position="169"/>
        <end position="186"/>
    </location>
</feature>
<accession>A0A9W8XEV2</accession>
<protein>
    <submittedName>
        <fullName evidence="2">Uncharacterized protein</fullName>
    </submittedName>
</protein>
<reference evidence="2" key="1">
    <citation type="submission" date="2022-10" db="EMBL/GenBank/DDBJ databases">
        <title>Tapping the CABI collections for fungal endophytes: first genome assemblies for Collariella, Neodidymelliopsis, Ascochyta clinopodiicola, Didymella pomorum, Didymosphaeria variabile, Neocosmospora piperis and Neocucurbitaria cava.</title>
        <authorList>
            <person name="Hill R."/>
        </authorList>
    </citation>
    <scope>NUCLEOTIDE SEQUENCE</scope>
    <source>
        <strain evidence="2">IMI 356815</strain>
    </source>
</reference>
<sequence>MEAVTWSEVSYRQAPLPKLRIAQECPRRDSLSSSRTQDSGYISDPDISLSPLDFVSPHIPHTSSDFTYDSSALFDVKEVALSRTKRLAVTTLNPIQAKKHKTTQEIASTPRIEFTSNPTLIETPADVTRNYCTAGFKQSTKESSRNENIEIWVKDNLHPHDRPKERNLSIASLDSTGSCDMYSNTDDNSDDEHGNSAASSTLPKATLKTIELIMRKIEVNLGYAACMQCAGGHTSRTQGGANVSRGSRSSQASNGKRKARSDESLPPDDPDEDDAKRRRVSVTTTTEDSETGPRFALTRLPKNRAVSAANYLNVCGKSSSQQLNGSLGQSSKDYCVK</sequence>